<dbReference type="EMBL" id="BOMS01000171">
    <property type="protein sequence ID" value="GIE73363.1"/>
    <property type="molecule type" value="Genomic_DNA"/>
</dbReference>
<dbReference type="InterPro" id="IPR039422">
    <property type="entry name" value="MarR/SlyA-like"/>
</dbReference>
<reference evidence="2 3" key="1">
    <citation type="submission" date="2021-01" db="EMBL/GenBank/DDBJ databases">
        <title>Whole genome shotgun sequence of Actinoplanes palleronii NBRC 14916.</title>
        <authorList>
            <person name="Komaki H."/>
            <person name="Tamura T."/>
        </authorList>
    </citation>
    <scope>NUCLEOTIDE SEQUENCE [LARGE SCALE GENOMIC DNA]</scope>
    <source>
        <strain evidence="2 3">NBRC 14916</strain>
    </source>
</reference>
<evidence type="ECO:0000259" key="1">
    <source>
        <dbReference type="PROSITE" id="PS50995"/>
    </source>
</evidence>
<dbReference type="RefSeq" id="WP_203830968.1">
    <property type="nucleotide sequence ID" value="NZ_BAAATY010000063.1"/>
</dbReference>
<dbReference type="PROSITE" id="PS50995">
    <property type="entry name" value="HTH_MARR_2"/>
    <property type="match status" value="1"/>
</dbReference>
<sequence length="118" mass="13209">MPAADRWRELHRLHVRVEVAIEAALRAHRLTAGEYAILEVLAEHGHARMQLLAQAVELPQSTTSRLVAQLEQTGLLERYLCEADRRGVFTSITADGRVAQRAAQVSYEEALESTLPRP</sequence>
<comment type="caution">
    <text evidence="2">The sequence shown here is derived from an EMBL/GenBank/DDBJ whole genome shotgun (WGS) entry which is preliminary data.</text>
</comment>
<dbReference type="Gene3D" id="1.10.10.10">
    <property type="entry name" value="Winged helix-like DNA-binding domain superfamily/Winged helix DNA-binding domain"/>
    <property type="match status" value="1"/>
</dbReference>
<organism evidence="2 3">
    <name type="scientific">Actinoplanes palleronii</name>
    <dbReference type="NCBI Taxonomy" id="113570"/>
    <lineage>
        <taxon>Bacteria</taxon>
        <taxon>Bacillati</taxon>
        <taxon>Actinomycetota</taxon>
        <taxon>Actinomycetes</taxon>
        <taxon>Micromonosporales</taxon>
        <taxon>Micromonosporaceae</taxon>
        <taxon>Actinoplanes</taxon>
    </lineage>
</organism>
<evidence type="ECO:0000313" key="3">
    <source>
        <dbReference type="Proteomes" id="UP000624709"/>
    </source>
</evidence>
<dbReference type="InterPro" id="IPR036388">
    <property type="entry name" value="WH-like_DNA-bd_sf"/>
</dbReference>
<feature type="domain" description="HTH marR-type" evidence="1">
    <location>
        <begin position="3"/>
        <end position="118"/>
    </location>
</feature>
<dbReference type="PANTHER" id="PTHR33164">
    <property type="entry name" value="TRANSCRIPTIONAL REGULATOR, MARR FAMILY"/>
    <property type="match status" value="1"/>
</dbReference>
<gene>
    <name evidence="2" type="ORF">Apa02nite_094710</name>
</gene>
<evidence type="ECO:0000313" key="2">
    <source>
        <dbReference type="EMBL" id="GIE73363.1"/>
    </source>
</evidence>
<dbReference type="SMART" id="SM00347">
    <property type="entry name" value="HTH_MARR"/>
    <property type="match status" value="1"/>
</dbReference>
<dbReference type="Pfam" id="PF01047">
    <property type="entry name" value="MarR"/>
    <property type="match status" value="1"/>
</dbReference>
<dbReference type="SUPFAM" id="SSF46785">
    <property type="entry name" value="Winged helix' DNA-binding domain"/>
    <property type="match status" value="1"/>
</dbReference>
<accession>A0ABQ4BRP8</accession>
<dbReference type="Proteomes" id="UP000624709">
    <property type="component" value="Unassembled WGS sequence"/>
</dbReference>
<name>A0ABQ4BRP8_9ACTN</name>
<dbReference type="InterPro" id="IPR036390">
    <property type="entry name" value="WH_DNA-bd_sf"/>
</dbReference>
<proteinExistence type="predicted"/>
<dbReference type="InterPro" id="IPR000835">
    <property type="entry name" value="HTH_MarR-typ"/>
</dbReference>
<keyword evidence="3" id="KW-1185">Reference proteome</keyword>
<protein>
    <recommendedName>
        <fullName evidence="1">HTH marR-type domain-containing protein</fullName>
    </recommendedName>
</protein>
<dbReference type="PANTHER" id="PTHR33164:SF99">
    <property type="entry name" value="MARR FAMILY REGULATORY PROTEIN"/>
    <property type="match status" value="1"/>
</dbReference>